<dbReference type="AlphaFoldDB" id="A0AAN1WIZ4"/>
<accession>A0AAN1WIZ4</accession>
<dbReference type="EMBL" id="AP023086">
    <property type="protein sequence ID" value="BCD98452.1"/>
    <property type="molecule type" value="Genomic_DNA"/>
</dbReference>
<evidence type="ECO:0000313" key="2">
    <source>
        <dbReference type="Proteomes" id="UP001320119"/>
    </source>
</evidence>
<protein>
    <submittedName>
        <fullName evidence="1">Uncharacterized protein</fullName>
    </submittedName>
</protein>
<gene>
    <name evidence="1" type="ORF">MARGE09_P2653</name>
</gene>
<dbReference type="RefSeq" id="WP_236982796.1">
    <property type="nucleotide sequence ID" value="NZ_AP023086.1"/>
</dbReference>
<dbReference type="KEGG" id="marq:MARGE09_P2653"/>
<dbReference type="Proteomes" id="UP001320119">
    <property type="component" value="Chromosome"/>
</dbReference>
<dbReference type="InterPro" id="IPR011990">
    <property type="entry name" value="TPR-like_helical_dom_sf"/>
</dbReference>
<proteinExistence type="predicted"/>
<dbReference type="Pfam" id="PF14559">
    <property type="entry name" value="TPR_19"/>
    <property type="match status" value="1"/>
</dbReference>
<organism evidence="1 2">
    <name type="scientific">Marinagarivorans cellulosilyticus</name>
    <dbReference type="NCBI Taxonomy" id="2721545"/>
    <lineage>
        <taxon>Bacteria</taxon>
        <taxon>Pseudomonadati</taxon>
        <taxon>Pseudomonadota</taxon>
        <taxon>Gammaproteobacteria</taxon>
        <taxon>Cellvibrionales</taxon>
        <taxon>Cellvibrionaceae</taxon>
        <taxon>Marinagarivorans</taxon>
    </lineage>
</organism>
<reference evidence="1 2" key="1">
    <citation type="journal article" date="2022" name="IScience">
        <title>An ultrasensitive nanofiber-based assay for enzymatic hydrolysis and deep-sea microbial degradation of cellulose.</title>
        <authorList>
            <person name="Tsudome M."/>
            <person name="Tachioka M."/>
            <person name="Miyazaki M."/>
            <person name="Uchimura K."/>
            <person name="Tsuda M."/>
            <person name="Takaki Y."/>
            <person name="Deguchi S."/>
        </authorList>
    </citation>
    <scope>NUCLEOTIDE SEQUENCE [LARGE SCALE GENOMIC DNA]</scope>
    <source>
        <strain evidence="1 2">GE09</strain>
    </source>
</reference>
<dbReference type="Gene3D" id="1.25.40.10">
    <property type="entry name" value="Tetratricopeptide repeat domain"/>
    <property type="match status" value="1"/>
</dbReference>
<evidence type="ECO:0000313" key="1">
    <source>
        <dbReference type="EMBL" id="BCD98452.1"/>
    </source>
</evidence>
<name>A0AAN1WIZ4_9GAMM</name>
<keyword evidence="2" id="KW-1185">Reference proteome</keyword>
<sequence>MALEHGNTKSATSWLTFALTENPESVETRLFLAESLFQQNRLEESTNYLTPILRENNASPIIVSPYNKAAANNLMSRIHQKDGKLLDALDYAQQSNLGQASAHCTEGVINQRVELLANILGVNQAPEATAISTTLNTKNLNHDERYAEQCSQLKTLHREPSACHYAKPVEIYALNTPITQRRRMS</sequence>
<dbReference type="SUPFAM" id="SSF48452">
    <property type="entry name" value="TPR-like"/>
    <property type="match status" value="1"/>
</dbReference>